<evidence type="ECO:0000256" key="1">
    <source>
        <dbReference type="ARBA" id="ARBA00004123"/>
    </source>
</evidence>
<evidence type="ECO:0000256" key="3">
    <source>
        <dbReference type="SAM" id="MobiDB-lite"/>
    </source>
</evidence>
<dbReference type="GO" id="GO:0005634">
    <property type="term" value="C:nucleus"/>
    <property type="evidence" value="ECO:0007669"/>
    <property type="project" value="UniProtKB-SubCell"/>
</dbReference>
<dbReference type="InterPro" id="IPR021858">
    <property type="entry name" value="Fun_TF"/>
</dbReference>
<gene>
    <name evidence="5" type="ORF">RDB_LOCUS166070</name>
</gene>
<dbReference type="EMBL" id="CAJNJQ010005639">
    <property type="protein sequence ID" value="CAE7220427.1"/>
    <property type="molecule type" value="Genomic_DNA"/>
</dbReference>
<dbReference type="InterPro" id="IPR001138">
    <property type="entry name" value="Zn2Cys6_DnaBD"/>
</dbReference>
<dbReference type="CDD" id="cd00067">
    <property type="entry name" value="GAL4"/>
    <property type="match status" value="1"/>
</dbReference>
<dbReference type="GO" id="GO:0008270">
    <property type="term" value="F:zinc ion binding"/>
    <property type="evidence" value="ECO:0007669"/>
    <property type="project" value="InterPro"/>
</dbReference>
<sequence length="597" mass="67031">MDRDVAKWLVLPEIEERVPHMRKKCDEQRPVCLRCTRAGSKCIWPGQSELDIDSRTSDSTSSETNSENISPSFPRDSGPVRVTDYPTELGASQLQGAGEQGIDSSAVGGLRAHEYTVSAFLGEHAESSWCHSTSSDATPNLPKPVPPFWNVTYQPAAADLANDGTNDVSSRTLTHKRTLGTQMWEYSQDFGPRIIWPSRTTDDSDDYDPEGAMPLIRHSLATLWISNEPIFQEMLTFYSIFLARYVSDYALVNDVLLTRVRRRFAAADSLKHGMIGTALLFRANYEGSPSTNSLRNRSKEQYQLGMRALRLELESSYLSPWVKIAGLIELMNYEYCAGYLISYYSHLDQVATLVRTVMGSGAINFANLSGEQTFDVRLVAWYDILSSVALARPTLLEYGSDGQDMSRRDETLDPDRGIEWIVGYPDILLVFLARISNLRHAQLSPEQRSLRGAEIEQMVRGVQFSPVKAKSSTLRVARLAMQEACRHAVVLYLYHAIYRSDSSHPIVRDSVKTIIKIASTLKPGLNPDCFIPVPYFIAGTFAESERDRLFLRSRVLSCGNERYLRDLAATLDDLWKETDATGRLANWSGKQPPTFAF</sequence>
<accession>A0A8H3E9R3</accession>
<feature type="domain" description="Zn(2)-C6 fungal-type" evidence="4">
    <location>
        <begin position="22"/>
        <end position="45"/>
    </location>
</feature>
<comment type="subcellular location">
    <subcellularLocation>
        <location evidence="1">Nucleus</location>
    </subcellularLocation>
</comment>
<comment type="caution">
    <text evidence="5">The sequence shown here is derived from an EMBL/GenBank/DDBJ whole genome shotgun (WGS) entry which is preliminary data.</text>
</comment>
<keyword evidence="2" id="KW-0539">Nucleus</keyword>
<dbReference type="SUPFAM" id="SSF57701">
    <property type="entry name" value="Zn2/Cys6 DNA-binding domain"/>
    <property type="match status" value="1"/>
</dbReference>
<evidence type="ECO:0000313" key="6">
    <source>
        <dbReference type="Proteomes" id="UP000663827"/>
    </source>
</evidence>
<name>A0A8H3E9R3_9AGAM</name>
<proteinExistence type="predicted"/>
<evidence type="ECO:0000256" key="2">
    <source>
        <dbReference type="ARBA" id="ARBA00023242"/>
    </source>
</evidence>
<feature type="compositionally biased region" description="Low complexity" evidence="3">
    <location>
        <begin position="57"/>
        <end position="72"/>
    </location>
</feature>
<dbReference type="Pfam" id="PF11951">
    <property type="entry name" value="Fungal_trans_2"/>
    <property type="match status" value="1"/>
</dbReference>
<dbReference type="InterPro" id="IPR036864">
    <property type="entry name" value="Zn2-C6_fun-type_DNA-bd_sf"/>
</dbReference>
<dbReference type="AlphaFoldDB" id="A0A8H3E9R3"/>
<evidence type="ECO:0000313" key="5">
    <source>
        <dbReference type="EMBL" id="CAE7220427.1"/>
    </source>
</evidence>
<protein>
    <recommendedName>
        <fullName evidence="4">Zn(2)-C6 fungal-type domain-containing protein</fullName>
    </recommendedName>
</protein>
<dbReference type="Proteomes" id="UP000663827">
    <property type="component" value="Unassembled WGS sequence"/>
</dbReference>
<evidence type="ECO:0000259" key="4">
    <source>
        <dbReference type="Pfam" id="PF00172"/>
    </source>
</evidence>
<dbReference type="PANTHER" id="PTHR37534:SF46">
    <property type="entry name" value="ZN(II)2CYS6 TRANSCRIPTION FACTOR (EUROFUNG)"/>
    <property type="match status" value="1"/>
</dbReference>
<dbReference type="PANTHER" id="PTHR37534">
    <property type="entry name" value="TRANSCRIPTIONAL ACTIVATOR PROTEIN UGA3"/>
    <property type="match status" value="1"/>
</dbReference>
<dbReference type="GO" id="GO:0000981">
    <property type="term" value="F:DNA-binding transcription factor activity, RNA polymerase II-specific"/>
    <property type="evidence" value="ECO:0007669"/>
    <property type="project" value="InterPro"/>
</dbReference>
<dbReference type="Pfam" id="PF00172">
    <property type="entry name" value="Zn_clus"/>
    <property type="match status" value="1"/>
</dbReference>
<organism evidence="5 6">
    <name type="scientific">Rhizoctonia solani</name>
    <dbReference type="NCBI Taxonomy" id="456999"/>
    <lineage>
        <taxon>Eukaryota</taxon>
        <taxon>Fungi</taxon>
        <taxon>Dikarya</taxon>
        <taxon>Basidiomycota</taxon>
        <taxon>Agaricomycotina</taxon>
        <taxon>Agaricomycetes</taxon>
        <taxon>Cantharellales</taxon>
        <taxon>Ceratobasidiaceae</taxon>
        <taxon>Rhizoctonia</taxon>
    </lineage>
</organism>
<feature type="region of interest" description="Disordered" evidence="3">
    <location>
        <begin position="48"/>
        <end position="84"/>
    </location>
</feature>
<reference evidence="5" key="1">
    <citation type="submission" date="2021-01" db="EMBL/GenBank/DDBJ databases">
        <authorList>
            <person name="Kaushik A."/>
        </authorList>
    </citation>
    <scope>NUCLEOTIDE SEQUENCE</scope>
    <source>
        <strain evidence="5">AG5</strain>
    </source>
</reference>